<dbReference type="RefSeq" id="WP_093944221.1">
    <property type="nucleotide sequence ID" value="NZ_CP022521.1"/>
</dbReference>
<dbReference type="OrthoDB" id="3226017at2"/>
<dbReference type="PANTHER" id="PTHR43649:SF32">
    <property type="entry name" value="SUGAR BINDING SECRETED PROTEIN"/>
    <property type="match status" value="1"/>
</dbReference>
<dbReference type="AlphaFoldDB" id="A0A221VZK4"/>
<sequence length="425" mass="44980">MGGIRPGRVVATALTAAAATLLAGCGGGRAAGDENTIVVATFGDFGYDALQADFAEAFPDLTLETRVSEFDAHHQQLQTQLAGGRGAADIVAIEEGWIPQYRESHELFVELGALGASDIKDRWAEWKWEQGVADGGEFVLGLGTDAGPLAMCYRTDLFEAAGLPTDRDEVSALWPTWEDFAAVADEFSAATPDVAFADSAENVYGSMINQAPEGYFAAADDSFIADENPVISEAFALAGGLAEAGQTAQVKPFTQEWNVGLAQGGFATMACPAWMLAQIESAAGEQNAGVWDIASVPGGGGNWGGSILTIPAQGDDTETAYRVAEWLTAPEQQKTLFLEKGILPSQPEVYRDPEVLGDVNEYFNDAPVGEIFAASADSLAPNYRGTRDFSVRSRFQEALGRVEEGVQSADEALADALEQAERDLG</sequence>
<dbReference type="PROSITE" id="PS51257">
    <property type="entry name" value="PROKAR_LIPOPROTEIN"/>
    <property type="match status" value="1"/>
</dbReference>
<dbReference type="InterPro" id="IPR050490">
    <property type="entry name" value="Bact_solute-bd_prot1"/>
</dbReference>
<dbReference type="Pfam" id="PF13416">
    <property type="entry name" value="SBP_bac_8"/>
    <property type="match status" value="1"/>
</dbReference>
<dbReference type="EMBL" id="CP022521">
    <property type="protein sequence ID" value="ASO18955.1"/>
    <property type="molecule type" value="Genomic_DNA"/>
</dbReference>
<gene>
    <name evidence="1" type="ORF">AHOG_06525</name>
</gene>
<protein>
    <submittedName>
        <fullName evidence="1">Bacterial extracellular solute-binding protein</fullName>
    </submittedName>
</protein>
<reference evidence="1 2" key="1">
    <citation type="submission" date="2017-07" db="EMBL/GenBank/DDBJ databases">
        <title>Complete genome sequence of Actinoalloteichus hoggarensis DSM 45943, type strain of Actinoalloteichus hoggarensis.</title>
        <authorList>
            <person name="Ruckert C."/>
            <person name="Nouioui I."/>
            <person name="Willmese J."/>
            <person name="van Wezel G."/>
            <person name="Klenk H.-P."/>
            <person name="Kalinowski J."/>
            <person name="Zotchev S.B."/>
        </authorList>
    </citation>
    <scope>NUCLEOTIDE SEQUENCE [LARGE SCALE GENOMIC DNA]</scope>
    <source>
        <strain evidence="1 2">DSM 45943</strain>
    </source>
</reference>
<dbReference type="Gene3D" id="3.40.190.10">
    <property type="entry name" value="Periplasmic binding protein-like II"/>
    <property type="match status" value="1"/>
</dbReference>
<evidence type="ECO:0000313" key="1">
    <source>
        <dbReference type="EMBL" id="ASO18955.1"/>
    </source>
</evidence>
<evidence type="ECO:0000313" key="2">
    <source>
        <dbReference type="Proteomes" id="UP000204221"/>
    </source>
</evidence>
<name>A0A221VZK4_9PSEU</name>
<dbReference type="KEGG" id="ahg:AHOG_06525"/>
<organism evidence="1 2">
    <name type="scientific">Actinoalloteichus hoggarensis</name>
    <dbReference type="NCBI Taxonomy" id="1470176"/>
    <lineage>
        <taxon>Bacteria</taxon>
        <taxon>Bacillati</taxon>
        <taxon>Actinomycetota</taxon>
        <taxon>Actinomycetes</taxon>
        <taxon>Pseudonocardiales</taxon>
        <taxon>Pseudonocardiaceae</taxon>
        <taxon>Actinoalloteichus</taxon>
    </lineage>
</organism>
<accession>A0A221VZK4</accession>
<dbReference type="Proteomes" id="UP000204221">
    <property type="component" value="Chromosome"/>
</dbReference>
<dbReference type="PANTHER" id="PTHR43649">
    <property type="entry name" value="ARABINOSE-BINDING PROTEIN-RELATED"/>
    <property type="match status" value="1"/>
</dbReference>
<dbReference type="SUPFAM" id="SSF53850">
    <property type="entry name" value="Periplasmic binding protein-like II"/>
    <property type="match status" value="1"/>
</dbReference>
<keyword evidence="2" id="KW-1185">Reference proteome</keyword>
<dbReference type="InterPro" id="IPR006059">
    <property type="entry name" value="SBP"/>
</dbReference>
<proteinExistence type="predicted"/>